<gene>
    <name evidence="1" type="ORF">EV191_104169</name>
</gene>
<comment type="caution">
    <text evidence="1">The sequence shown here is derived from an EMBL/GenBank/DDBJ whole genome shotgun (WGS) entry which is preliminary data.</text>
</comment>
<sequence>MIECDRILLARAMRVNQELGRVTVALFATQNGGELTAKPLRLVGEQLRDLADAMLHRADELAATQPVRDIET</sequence>
<dbReference type="AlphaFoldDB" id="A0A4R2QUD9"/>
<accession>A0A4R2QUD9</accession>
<keyword evidence="2" id="KW-1185">Reference proteome</keyword>
<name>A0A4R2QUD9_9PSEU</name>
<evidence type="ECO:0000313" key="2">
    <source>
        <dbReference type="Proteomes" id="UP000294911"/>
    </source>
</evidence>
<dbReference type="RefSeq" id="WP_132877315.1">
    <property type="nucleotide sequence ID" value="NZ_SLXQ01000004.1"/>
</dbReference>
<evidence type="ECO:0000313" key="1">
    <source>
        <dbReference type="EMBL" id="TCP53602.1"/>
    </source>
</evidence>
<reference evidence="1 2" key="1">
    <citation type="submission" date="2019-03" db="EMBL/GenBank/DDBJ databases">
        <title>Genomic Encyclopedia of Type Strains, Phase IV (KMG-IV): sequencing the most valuable type-strain genomes for metagenomic binning, comparative biology and taxonomic classification.</title>
        <authorList>
            <person name="Goeker M."/>
        </authorList>
    </citation>
    <scope>NUCLEOTIDE SEQUENCE [LARGE SCALE GENOMIC DNA]</scope>
    <source>
        <strain evidence="1 2">DSM 45765</strain>
    </source>
</reference>
<dbReference type="Proteomes" id="UP000294911">
    <property type="component" value="Unassembled WGS sequence"/>
</dbReference>
<proteinExistence type="predicted"/>
<dbReference type="OrthoDB" id="3557068at2"/>
<protein>
    <submittedName>
        <fullName evidence="1">Uncharacterized protein</fullName>
    </submittedName>
</protein>
<organism evidence="1 2">
    <name type="scientific">Tamaricihabitans halophyticus</name>
    <dbReference type="NCBI Taxonomy" id="1262583"/>
    <lineage>
        <taxon>Bacteria</taxon>
        <taxon>Bacillati</taxon>
        <taxon>Actinomycetota</taxon>
        <taxon>Actinomycetes</taxon>
        <taxon>Pseudonocardiales</taxon>
        <taxon>Pseudonocardiaceae</taxon>
        <taxon>Tamaricihabitans</taxon>
    </lineage>
</organism>
<dbReference type="EMBL" id="SLXQ01000004">
    <property type="protein sequence ID" value="TCP53602.1"/>
    <property type="molecule type" value="Genomic_DNA"/>
</dbReference>